<feature type="transmembrane region" description="Helical" evidence="1">
    <location>
        <begin position="221"/>
        <end position="243"/>
    </location>
</feature>
<feature type="transmembrane region" description="Helical" evidence="1">
    <location>
        <begin position="149"/>
        <end position="171"/>
    </location>
</feature>
<proteinExistence type="predicted"/>
<protein>
    <recommendedName>
        <fullName evidence="3">Bax inhibitor-1/YccA family protein</fullName>
    </recommendedName>
</protein>
<dbReference type="PANTHER" id="PTHR41282:SF1">
    <property type="entry name" value="CONSERVED TRANSMEMBRANE PROTEIN-RELATED"/>
    <property type="match status" value="1"/>
</dbReference>
<gene>
    <name evidence="2" type="ORF">METZ01_LOCUS49202</name>
</gene>
<feature type="transmembrane region" description="Helical" evidence="1">
    <location>
        <begin position="117"/>
        <end position="137"/>
    </location>
</feature>
<keyword evidence="1" id="KW-1133">Transmembrane helix</keyword>
<feature type="transmembrane region" description="Helical" evidence="1">
    <location>
        <begin position="40"/>
        <end position="57"/>
    </location>
</feature>
<accession>A0A381RZ67</accession>
<evidence type="ECO:0000313" key="2">
    <source>
        <dbReference type="EMBL" id="SUZ96348.1"/>
    </source>
</evidence>
<dbReference type="InterPro" id="IPR010539">
    <property type="entry name" value="BaxI_1-like"/>
</dbReference>
<evidence type="ECO:0008006" key="3">
    <source>
        <dbReference type="Google" id="ProtNLM"/>
    </source>
</evidence>
<sequence length="249" mass="26981">MNRHLALRSGNPALNKNTFAQLAQASESTMTIGGTVNKTALSLLLLMTTAIYTWNLPIGDPKVSGFMIMGFVGGFIVALITVFKKHLAPYTVPGYALLEGLALGGLSKFFESTYPGIVQQAVFLTFGTLGALLLAYRSGLIKATENFKLGVVAATGGIAFIYLISFILGFFGIHMSAIHGNSMFSIGFSLVVVVIAALNLVMDFDFIEEGAEQGAPKYMEWYGAFGLMVTLIWLYLELLRLLAKLQSRR</sequence>
<evidence type="ECO:0000256" key="1">
    <source>
        <dbReference type="SAM" id="Phobius"/>
    </source>
</evidence>
<dbReference type="Pfam" id="PF12811">
    <property type="entry name" value="BaxI_1"/>
    <property type="match status" value="1"/>
</dbReference>
<feature type="transmembrane region" description="Helical" evidence="1">
    <location>
        <begin position="183"/>
        <end position="201"/>
    </location>
</feature>
<dbReference type="EMBL" id="UINC01002407">
    <property type="protein sequence ID" value="SUZ96348.1"/>
    <property type="molecule type" value="Genomic_DNA"/>
</dbReference>
<feature type="transmembrane region" description="Helical" evidence="1">
    <location>
        <begin position="63"/>
        <end position="83"/>
    </location>
</feature>
<keyword evidence="1" id="KW-0472">Membrane</keyword>
<dbReference type="AlphaFoldDB" id="A0A381RZ67"/>
<reference evidence="2" key="1">
    <citation type="submission" date="2018-05" db="EMBL/GenBank/DDBJ databases">
        <authorList>
            <person name="Lanie J.A."/>
            <person name="Ng W.-L."/>
            <person name="Kazmierczak K.M."/>
            <person name="Andrzejewski T.M."/>
            <person name="Davidsen T.M."/>
            <person name="Wayne K.J."/>
            <person name="Tettelin H."/>
            <person name="Glass J.I."/>
            <person name="Rusch D."/>
            <person name="Podicherti R."/>
            <person name="Tsui H.-C.T."/>
            <person name="Winkler M.E."/>
        </authorList>
    </citation>
    <scope>NUCLEOTIDE SEQUENCE</scope>
</reference>
<dbReference type="PANTHER" id="PTHR41282">
    <property type="entry name" value="CONSERVED TRANSMEMBRANE PROTEIN-RELATED"/>
    <property type="match status" value="1"/>
</dbReference>
<organism evidence="2">
    <name type="scientific">marine metagenome</name>
    <dbReference type="NCBI Taxonomy" id="408172"/>
    <lineage>
        <taxon>unclassified sequences</taxon>
        <taxon>metagenomes</taxon>
        <taxon>ecological metagenomes</taxon>
    </lineage>
</organism>
<name>A0A381RZ67_9ZZZZ</name>
<keyword evidence="1" id="KW-0812">Transmembrane</keyword>
<dbReference type="PIRSF" id="PIRSF009160">
    <property type="entry name" value="UCP009160"/>
    <property type="match status" value="1"/>
</dbReference>